<reference evidence="2 3" key="1">
    <citation type="submission" date="2014-06" db="EMBL/GenBank/DDBJ databases">
        <title>Evolutionary Origins and Diversification of the Mycorrhizal Mutualists.</title>
        <authorList>
            <consortium name="DOE Joint Genome Institute"/>
            <consortium name="Mycorrhizal Genomics Consortium"/>
            <person name="Kohler A."/>
            <person name="Kuo A."/>
            <person name="Nagy L.G."/>
            <person name="Floudas D."/>
            <person name="Copeland A."/>
            <person name="Barry K.W."/>
            <person name="Cichocki N."/>
            <person name="Veneault-Fourrey C."/>
            <person name="LaButti K."/>
            <person name="Lindquist E.A."/>
            <person name="Lipzen A."/>
            <person name="Lundell T."/>
            <person name="Morin E."/>
            <person name="Murat C."/>
            <person name="Riley R."/>
            <person name="Ohm R."/>
            <person name="Sun H."/>
            <person name="Tunlid A."/>
            <person name="Henrissat B."/>
            <person name="Grigoriev I.V."/>
            <person name="Hibbett D.S."/>
            <person name="Martin F."/>
        </authorList>
    </citation>
    <scope>NUCLEOTIDE SEQUENCE [LARGE SCALE GENOMIC DNA]</scope>
    <source>
        <strain evidence="2 3">SS14</strain>
    </source>
</reference>
<name>A0A0C9VN62_SPHS4</name>
<dbReference type="OrthoDB" id="3343842at2759"/>
<dbReference type="HOGENOM" id="CLU_1441915_0_0_1"/>
<proteinExistence type="predicted"/>
<dbReference type="Proteomes" id="UP000054279">
    <property type="component" value="Unassembled WGS sequence"/>
</dbReference>
<dbReference type="AlphaFoldDB" id="A0A0C9VN62"/>
<evidence type="ECO:0000313" key="3">
    <source>
        <dbReference type="Proteomes" id="UP000054279"/>
    </source>
</evidence>
<organism evidence="2 3">
    <name type="scientific">Sphaerobolus stellatus (strain SS14)</name>
    <dbReference type="NCBI Taxonomy" id="990650"/>
    <lineage>
        <taxon>Eukaryota</taxon>
        <taxon>Fungi</taxon>
        <taxon>Dikarya</taxon>
        <taxon>Basidiomycota</taxon>
        <taxon>Agaricomycotina</taxon>
        <taxon>Agaricomycetes</taxon>
        <taxon>Phallomycetidae</taxon>
        <taxon>Geastrales</taxon>
        <taxon>Sphaerobolaceae</taxon>
        <taxon>Sphaerobolus</taxon>
    </lineage>
</organism>
<accession>A0A0C9VN62</accession>
<feature type="region of interest" description="Disordered" evidence="1">
    <location>
        <begin position="25"/>
        <end position="46"/>
    </location>
</feature>
<feature type="compositionally biased region" description="Low complexity" evidence="1">
    <location>
        <begin position="32"/>
        <end position="41"/>
    </location>
</feature>
<evidence type="ECO:0000313" key="2">
    <source>
        <dbReference type="EMBL" id="KIJ39405.1"/>
    </source>
</evidence>
<protein>
    <submittedName>
        <fullName evidence="2">Uncharacterized protein</fullName>
    </submittedName>
</protein>
<dbReference type="EMBL" id="KN837152">
    <property type="protein sequence ID" value="KIJ39405.1"/>
    <property type="molecule type" value="Genomic_DNA"/>
</dbReference>
<keyword evidence="3" id="KW-1185">Reference proteome</keyword>
<evidence type="ECO:0000256" key="1">
    <source>
        <dbReference type="SAM" id="MobiDB-lite"/>
    </source>
</evidence>
<gene>
    <name evidence="2" type="ORF">M422DRAFT_257725</name>
</gene>
<sequence>MFIEAAPEPVTDLSVEWSERWLCDHAGKPRNNRNPNISPSKSRTRAPSIKVGCKAWIYAERSIGNDMVKIVHRWEHAGHNADSLDNMRASRNPDVVRAWLDEKVSQGFDQKAIKALLRMTSEELSEITPYLETVPYSIKINAMDIYNAIRRKGDIDTRLASELDDSIALWLEKLLAFLKVLATKTSLK</sequence>